<organism evidence="2 3">
    <name type="scientific">Pseudomonas syringae</name>
    <dbReference type="NCBI Taxonomy" id="317"/>
    <lineage>
        <taxon>Bacteria</taxon>
        <taxon>Pseudomonadati</taxon>
        <taxon>Pseudomonadota</taxon>
        <taxon>Gammaproteobacteria</taxon>
        <taxon>Pseudomonadales</taxon>
        <taxon>Pseudomonadaceae</taxon>
        <taxon>Pseudomonas</taxon>
    </lineage>
</organism>
<sequence length="1145" mass="129283">MTAVGQRVNAVPALSKILASGTEGGKEFGRIVGLLLFNDAKRRGEEFNLFDDASGDFEGLDGFSRTKQSSSAIGYQYKFFSSPLSNDHRQEIIKSLDNALERNETLNLVRWVLVTPDDFKNPAQRKGGGDVGWFEKLKVKYKDKLELDHIGHSKLQDLFLQTHHLCLYYYPGHVNLGVERRKTIHELRAQYDENMRRRYGRIEFVGMSVYKEETSRRIPLEDIYIPLSLVSERASEETDQTPRIEALSLLEPGSRSVILGDPGSGKSTLLAFLALAGISERLQSRCGYFADGRLTIVVTLRRYADELKIDKNLSILEYVRKVAEADFNLSGLSPAFYEYYLETGQAVVLFDGLDELPGYQFKNIVRHRVESFTSNFPGNTIILSSRIVGYEAEARFDESYNHFRVAKLKIEEVKNFIIDWYSLRVEDVNERDRNANDLIRVIVSPESDSIRALARNPLLLTIVALVHRIDAVLPDQRVVLYQKCTETLLNTWYKAKRNDEEVVKGRIEQRNRVRVESIAYWMHTRSVRAQGRSVAEHKELLEFLTDHIKKYESIKEADDHAEDQAEAFLSFIKNSAGLLVEAGDGLYSFIHLTFQEYLCATYLLAFGETRGAQSIWDELHGALQNPRWREVVRLLVASLKSSSGKAFFIDKLLDEPSSASTRDTALLLLGLLRDSIEAAELRAEDIFSVTHNALALCQEIEDFVDLKQSVEGLVTKDAINLSHALSAFNSQFQRASASNRLRLALISYSLGYPGLDGGCSGLDISMSEETCAVFNALVLSRSDFVVGGGPLGKLRYVYNEWATKNSEANAASTVGLGVLMLLDPSNQAEKLFDRELFLMFSRNFGPHHDHGLHLAAIACASTTMHPTMIKALGNALRGSSHTNKKQVRSFLAPAIKVWLSENLSRPTGVERFYDALDERQKFEESGIKFEDERRLMRRGRSQAFPISSLRRSLVGTNGSYDDSYWEGIRKTDVFSNYLVPSLEVAFEESFDFYWGEAFRGSLKLLPLSFNKYFDPDEWLDLAVRIKDGKYSVDDVNFAAWLILYDVWVYLRKGYDEESMSPIAELISIVSGLDEPKIKLSIVLRSSFFNSTESVGGLSSLLASDERVMEVLETIGWPSAALITKVKASRRNSLHANNVEDDVVEI</sequence>
<dbReference type="SUPFAM" id="SSF52540">
    <property type="entry name" value="P-loop containing nucleoside triphosphate hydrolases"/>
    <property type="match status" value="1"/>
</dbReference>
<protein>
    <submittedName>
        <fullName evidence="2">NACHT domain-containing protein</fullName>
    </submittedName>
</protein>
<evidence type="ECO:0000259" key="1">
    <source>
        <dbReference type="PROSITE" id="PS50837"/>
    </source>
</evidence>
<evidence type="ECO:0000313" key="3">
    <source>
        <dbReference type="Proteomes" id="UP000814207"/>
    </source>
</evidence>
<dbReference type="EMBL" id="WKEU01000048">
    <property type="protein sequence ID" value="MCF5063839.1"/>
    <property type="molecule type" value="Genomic_DNA"/>
</dbReference>
<reference evidence="2" key="1">
    <citation type="submission" date="2019-11" db="EMBL/GenBank/DDBJ databases">
        <title>Epiphytic Pseudomonas syringae from cherry orchards.</title>
        <authorList>
            <person name="Hulin M.T."/>
        </authorList>
    </citation>
    <scope>NUCLEOTIDE SEQUENCE</scope>
    <source>
        <strain evidence="2">PA-6-9A</strain>
    </source>
</reference>
<dbReference type="PANTHER" id="PTHR46844:SF1">
    <property type="entry name" value="SLR5058 PROTEIN"/>
    <property type="match status" value="1"/>
</dbReference>
<dbReference type="PROSITE" id="PS50837">
    <property type="entry name" value="NACHT"/>
    <property type="match status" value="1"/>
</dbReference>
<dbReference type="AlphaFoldDB" id="A0A9Q3X661"/>
<dbReference type="Proteomes" id="UP000814207">
    <property type="component" value="Unassembled WGS sequence"/>
</dbReference>
<evidence type="ECO:0000313" key="2">
    <source>
        <dbReference type="EMBL" id="MCF5063839.1"/>
    </source>
</evidence>
<dbReference type="Pfam" id="PF05729">
    <property type="entry name" value="NACHT"/>
    <property type="match status" value="1"/>
</dbReference>
<accession>A0A9Q3X661</accession>
<dbReference type="PANTHER" id="PTHR46844">
    <property type="entry name" value="SLR5058 PROTEIN"/>
    <property type="match status" value="1"/>
</dbReference>
<dbReference type="InterPro" id="IPR027417">
    <property type="entry name" value="P-loop_NTPase"/>
</dbReference>
<comment type="caution">
    <text evidence="2">The sequence shown here is derived from an EMBL/GenBank/DDBJ whole genome shotgun (WGS) entry which is preliminary data.</text>
</comment>
<dbReference type="InterPro" id="IPR007111">
    <property type="entry name" value="NACHT_NTPase"/>
</dbReference>
<name>A0A9Q3X661_PSESX</name>
<feature type="domain" description="NACHT" evidence="1">
    <location>
        <begin position="254"/>
        <end position="386"/>
    </location>
</feature>
<dbReference type="Gene3D" id="3.40.50.300">
    <property type="entry name" value="P-loop containing nucleotide triphosphate hydrolases"/>
    <property type="match status" value="1"/>
</dbReference>
<proteinExistence type="predicted"/>
<gene>
    <name evidence="2" type="ORF">GIW73_12910</name>
</gene>